<organism evidence="1 2">
    <name type="scientific">Tanacetum coccineum</name>
    <dbReference type="NCBI Taxonomy" id="301880"/>
    <lineage>
        <taxon>Eukaryota</taxon>
        <taxon>Viridiplantae</taxon>
        <taxon>Streptophyta</taxon>
        <taxon>Embryophyta</taxon>
        <taxon>Tracheophyta</taxon>
        <taxon>Spermatophyta</taxon>
        <taxon>Magnoliopsida</taxon>
        <taxon>eudicotyledons</taxon>
        <taxon>Gunneridae</taxon>
        <taxon>Pentapetalae</taxon>
        <taxon>asterids</taxon>
        <taxon>campanulids</taxon>
        <taxon>Asterales</taxon>
        <taxon>Asteraceae</taxon>
        <taxon>Asteroideae</taxon>
        <taxon>Anthemideae</taxon>
        <taxon>Anthemidinae</taxon>
        <taxon>Tanacetum</taxon>
    </lineage>
</organism>
<dbReference type="EMBL" id="BQNB010010923">
    <property type="protein sequence ID" value="GJS83743.1"/>
    <property type="molecule type" value="Genomic_DNA"/>
</dbReference>
<comment type="caution">
    <text evidence="1">The sequence shown here is derived from an EMBL/GenBank/DDBJ whole genome shotgun (WGS) entry which is preliminary data.</text>
</comment>
<proteinExistence type="predicted"/>
<evidence type="ECO:0000313" key="1">
    <source>
        <dbReference type="EMBL" id="GJS83743.1"/>
    </source>
</evidence>
<protein>
    <submittedName>
        <fullName evidence="1">Uncharacterized protein</fullName>
    </submittedName>
</protein>
<keyword evidence="2" id="KW-1185">Reference proteome</keyword>
<name>A0ABQ4Z0T5_9ASTR</name>
<sequence length="94" mass="10651">MKVFHNEDGNPARANIKQALGQFKDRDGDGDSQFQRCQVNNRILRHDLHLLLSFERPHKGVKASANSDIVYFFISAQDGDPLQDNVRLCLGNDL</sequence>
<dbReference type="Proteomes" id="UP001151760">
    <property type="component" value="Unassembled WGS sequence"/>
</dbReference>
<accession>A0ABQ4Z0T5</accession>
<reference evidence="1" key="1">
    <citation type="journal article" date="2022" name="Int. J. Mol. Sci.">
        <title>Draft Genome of Tanacetum Coccineum: Genomic Comparison of Closely Related Tanacetum-Family Plants.</title>
        <authorList>
            <person name="Yamashiro T."/>
            <person name="Shiraishi A."/>
            <person name="Nakayama K."/>
            <person name="Satake H."/>
        </authorList>
    </citation>
    <scope>NUCLEOTIDE SEQUENCE</scope>
</reference>
<evidence type="ECO:0000313" key="2">
    <source>
        <dbReference type="Proteomes" id="UP001151760"/>
    </source>
</evidence>
<reference evidence="1" key="2">
    <citation type="submission" date="2022-01" db="EMBL/GenBank/DDBJ databases">
        <authorList>
            <person name="Yamashiro T."/>
            <person name="Shiraishi A."/>
            <person name="Satake H."/>
            <person name="Nakayama K."/>
        </authorList>
    </citation>
    <scope>NUCLEOTIDE SEQUENCE</scope>
</reference>
<gene>
    <name evidence="1" type="ORF">Tco_0750284</name>
</gene>